<dbReference type="EMBL" id="JQBS01000017">
    <property type="protein sequence ID" value="KRN57064.1"/>
    <property type="molecule type" value="Genomic_DNA"/>
</dbReference>
<organism evidence="2 3">
    <name type="scientific">Carnobacterium divergens DSM 20623</name>
    <dbReference type="NCBI Taxonomy" id="1449336"/>
    <lineage>
        <taxon>Bacteria</taxon>
        <taxon>Bacillati</taxon>
        <taxon>Bacillota</taxon>
        <taxon>Bacilli</taxon>
        <taxon>Lactobacillales</taxon>
        <taxon>Carnobacteriaceae</taxon>
        <taxon>Carnobacterium</taxon>
    </lineage>
</organism>
<keyword evidence="3" id="KW-1185">Reference proteome</keyword>
<sequence length="90" mass="10006">MQLIYFIGFVVYFIGCQYLVEKEKIPKEIMDCSALKLILGGIFVIVLSMVMGVLLSIAVPLVVAMTMLVASIIAGKYRKVFNEMERGGKI</sequence>
<evidence type="ECO:0000313" key="2">
    <source>
        <dbReference type="EMBL" id="KRN57064.1"/>
    </source>
</evidence>
<keyword evidence="1" id="KW-0472">Membrane</keyword>
<keyword evidence="1" id="KW-0812">Transmembrane</keyword>
<accession>A0A0R2HWZ6</accession>
<feature type="transmembrane region" description="Helical" evidence="1">
    <location>
        <begin position="6"/>
        <end position="21"/>
    </location>
</feature>
<protein>
    <submittedName>
        <fullName evidence="2">Uncharacterized protein</fullName>
    </submittedName>
</protein>
<dbReference type="RefSeq" id="WP_034571779.1">
    <property type="nucleotide sequence ID" value="NZ_JQBS01000017.1"/>
</dbReference>
<evidence type="ECO:0000256" key="1">
    <source>
        <dbReference type="SAM" id="Phobius"/>
    </source>
</evidence>
<dbReference type="AlphaFoldDB" id="A0A0R2HWZ6"/>
<keyword evidence="1" id="KW-1133">Transmembrane helix</keyword>
<gene>
    <name evidence="2" type="ORF">IV74_GL000714</name>
</gene>
<reference evidence="2 3" key="1">
    <citation type="journal article" date="2015" name="Genome Announc.">
        <title>Expanding the biotechnology potential of lactobacilli through comparative genomics of 213 strains and associated genera.</title>
        <authorList>
            <person name="Sun Z."/>
            <person name="Harris H.M."/>
            <person name="McCann A."/>
            <person name="Guo C."/>
            <person name="Argimon S."/>
            <person name="Zhang W."/>
            <person name="Yang X."/>
            <person name="Jeffery I.B."/>
            <person name="Cooney J.C."/>
            <person name="Kagawa T.F."/>
            <person name="Liu W."/>
            <person name="Song Y."/>
            <person name="Salvetti E."/>
            <person name="Wrobel A."/>
            <person name="Rasinkangas P."/>
            <person name="Parkhill J."/>
            <person name="Rea M.C."/>
            <person name="O'Sullivan O."/>
            <person name="Ritari J."/>
            <person name="Douillard F.P."/>
            <person name="Paul Ross R."/>
            <person name="Yang R."/>
            <person name="Briner A.E."/>
            <person name="Felis G.E."/>
            <person name="de Vos W.M."/>
            <person name="Barrangou R."/>
            <person name="Klaenhammer T.R."/>
            <person name="Caufield P.W."/>
            <person name="Cui Y."/>
            <person name="Zhang H."/>
            <person name="O'Toole P.W."/>
        </authorList>
    </citation>
    <scope>NUCLEOTIDE SEQUENCE [LARGE SCALE GENOMIC DNA]</scope>
    <source>
        <strain evidence="2 3">DSM 20623</strain>
    </source>
</reference>
<feature type="transmembrane region" description="Helical" evidence="1">
    <location>
        <begin position="57"/>
        <end position="77"/>
    </location>
</feature>
<proteinExistence type="predicted"/>
<evidence type="ECO:0000313" key="3">
    <source>
        <dbReference type="Proteomes" id="UP000051658"/>
    </source>
</evidence>
<name>A0A0R2HWZ6_CARDV</name>
<dbReference type="GeneID" id="89588005"/>
<feature type="transmembrane region" description="Helical" evidence="1">
    <location>
        <begin position="33"/>
        <end position="51"/>
    </location>
</feature>
<dbReference type="PATRIC" id="fig|1449336.4.peg.731"/>
<comment type="caution">
    <text evidence="2">The sequence shown here is derived from an EMBL/GenBank/DDBJ whole genome shotgun (WGS) entry which is preliminary data.</text>
</comment>
<dbReference type="Proteomes" id="UP000051658">
    <property type="component" value="Unassembled WGS sequence"/>
</dbReference>